<evidence type="ECO:0000259" key="6">
    <source>
        <dbReference type="Pfam" id="PF00291"/>
    </source>
</evidence>
<dbReference type="Gene3D" id="3.40.50.1100">
    <property type="match status" value="2"/>
</dbReference>
<dbReference type="CDD" id="cd01560">
    <property type="entry name" value="Thr-synth_2"/>
    <property type="match status" value="1"/>
</dbReference>
<evidence type="ECO:0000259" key="7">
    <source>
        <dbReference type="Pfam" id="PF14821"/>
    </source>
</evidence>
<dbReference type="STRING" id="220714.SAMN05660469_0162"/>
<dbReference type="GO" id="GO:0005737">
    <property type="term" value="C:cytoplasm"/>
    <property type="evidence" value="ECO:0007669"/>
    <property type="project" value="TreeGrafter"/>
</dbReference>
<name>A0A3F3GV29_9LACO</name>
<dbReference type="InterPro" id="IPR001926">
    <property type="entry name" value="TrpB-like_PALP"/>
</dbReference>
<dbReference type="InterPro" id="IPR036052">
    <property type="entry name" value="TrpB-like_PALP_sf"/>
</dbReference>
<accession>A0A3F3GV29</accession>
<protein>
    <recommendedName>
        <fullName evidence="4">Threonine synthase</fullName>
        <ecNumber evidence="4">4.2.3.1</ecNumber>
    </recommendedName>
</protein>
<dbReference type="Pfam" id="PF00291">
    <property type="entry name" value="PALP"/>
    <property type="match status" value="1"/>
</dbReference>
<dbReference type="GO" id="GO:0009088">
    <property type="term" value="P:threonine biosynthetic process"/>
    <property type="evidence" value="ECO:0007669"/>
    <property type="project" value="UniProtKB-UniRule"/>
</dbReference>
<gene>
    <name evidence="8" type="ORF">FPFC_010900</name>
</gene>
<dbReference type="InterPro" id="IPR004450">
    <property type="entry name" value="Thr_synthase-like"/>
</dbReference>
<dbReference type="InterPro" id="IPR037158">
    <property type="entry name" value="Thr_synth_N_sf"/>
</dbReference>
<feature type="domain" description="Tryptophan synthase beta chain-like PALP" evidence="6">
    <location>
        <begin position="100"/>
        <end position="320"/>
    </location>
</feature>
<evidence type="ECO:0000256" key="3">
    <source>
        <dbReference type="ARBA" id="ARBA00022898"/>
    </source>
</evidence>
<sequence>MNYVSTRGKAPAVSAAEAILQGLATDGGLYVPDQWPTLDFDLDQLAQLSYQELAVKVLSAFLPDFTLAEVQEVVDASYGSQWDTETIVPVHDDGNLHYLELFHGPTLAFKDIALQALPHLVTTAARKMGLNKEIAILTATSGDTGTAAMSGFADVAGTKIAVLYPQVGVSDIQRQQMVSEPGKNTYVYGLEGNFDDAQQAVKGLLGDEKFGAFLKEQDVQISSANSINIGRLIPQIVYYFYGYGQLLKKGQIKVGEPIDVLVPTGNFGNMLAAFYASQVGLPVHHFTVASNENHVLTELFETGVYNRNRDFKVTNAPAMDILVSSNLERLLYFASGQDSQLIAKDMQALQEKGVYQLSDKTRQGLAKFSAGWTSQKQVEETIAETYTKSAYLLDPHTAVAVHQYQDDGEHQTLLATTASPYKFPQTVLEALGEEVVAGAGGLTALAAITKTSIPQQVKTLFEQPIRHRDIIRADQIQSTIENALKH</sequence>
<evidence type="ECO:0000313" key="8">
    <source>
        <dbReference type="EMBL" id="GAP02212.1"/>
    </source>
</evidence>
<evidence type="ECO:0000313" key="9">
    <source>
        <dbReference type="Proteomes" id="UP000061227"/>
    </source>
</evidence>
<keyword evidence="9" id="KW-1185">Reference proteome</keyword>
<feature type="modified residue" description="N6-(pyridoxal phosphate)lysine" evidence="5">
    <location>
        <position position="110"/>
    </location>
</feature>
<reference evidence="8 9" key="1">
    <citation type="journal article" date="2015" name="BMC Genomics">
        <title>Comparative genomics of Fructobacillus spp. and Leuconostoc spp. reveals niche-specific evolution of Fructobacillus spp.</title>
        <authorList>
            <person name="Endo A."/>
            <person name="Tanizawa Y."/>
            <person name="Tanaka N."/>
            <person name="Maeno S."/>
            <person name="Kumar H."/>
            <person name="Shiwa Y."/>
            <person name="Okada S."/>
            <person name="Yoshikawa H."/>
            <person name="Dicks L."/>
            <person name="Nakagawa J."/>
            <person name="Arita M."/>
        </authorList>
    </citation>
    <scope>NUCLEOTIDE SEQUENCE [LARGE SCALE GENOMIC DNA]</scope>
    <source>
        <strain evidence="8 9">DSM 15468</strain>
    </source>
</reference>
<dbReference type="PANTHER" id="PTHR43515">
    <property type="entry name" value="THREONINE SYNTHASE-LIKE 1"/>
    <property type="match status" value="1"/>
</dbReference>
<proteinExistence type="inferred from homology"/>
<dbReference type="Gene3D" id="3.90.1380.10">
    <property type="entry name" value="Threonine synthase, N-terminal domain"/>
    <property type="match status" value="1"/>
</dbReference>
<dbReference type="AlphaFoldDB" id="A0A3F3GV29"/>
<dbReference type="Pfam" id="PF24857">
    <property type="entry name" value="THR4_C"/>
    <property type="match status" value="1"/>
</dbReference>
<dbReference type="OrthoDB" id="9763107at2"/>
<feature type="domain" description="Threonine synthase N-terminal" evidence="7">
    <location>
        <begin position="2"/>
        <end position="78"/>
    </location>
</feature>
<keyword evidence="3 5" id="KW-0663">Pyridoxal phosphate</keyword>
<evidence type="ECO:0000256" key="2">
    <source>
        <dbReference type="ARBA" id="ARBA00005517"/>
    </source>
</evidence>
<comment type="similarity">
    <text evidence="2">Belongs to the threonine synthase family.</text>
</comment>
<evidence type="ECO:0000256" key="5">
    <source>
        <dbReference type="PIRSR" id="PIRSR604450-51"/>
    </source>
</evidence>
<dbReference type="GO" id="GO:0004795">
    <property type="term" value="F:threonine synthase activity"/>
    <property type="evidence" value="ECO:0007669"/>
    <property type="project" value="UniProtKB-UniRule"/>
</dbReference>
<dbReference type="EMBL" id="DF968063">
    <property type="protein sequence ID" value="GAP02212.1"/>
    <property type="molecule type" value="Genomic_DNA"/>
</dbReference>
<evidence type="ECO:0000256" key="1">
    <source>
        <dbReference type="ARBA" id="ARBA00001933"/>
    </source>
</evidence>
<evidence type="ECO:0000256" key="4">
    <source>
        <dbReference type="NCBIfam" id="TIGR00260"/>
    </source>
</evidence>
<dbReference type="RefSeq" id="WP_059375362.1">
    <property type="nucleotide sequence ID" value="NZ_DF968063.1"/>
</dbReference>
<dbReference type="EC" id="4.2.3.1" evidence="4"/>
<dbReference type="Pfam" id="PF14821">
    <property type="entry name" value="Thr_synth_N"/>
    <property type="match status" value="1"/>
</dbReference>
<dbReference type="InterPro" id="IPR029144">
    <property type="entry name" value="Thr_synth_N"/>
</dbReference>
<comment type="cofactor">
    <cofactor evidence="1 5">
        <name>pyridoxal 5'-phosphate</name>
        <dbReference type="ChEBI" id="CHEBI:597326"/>
    </cofactor>
</comment>
<dbReference type="SUPFAM" id="SSF53686">
    <property type="entry name" value="Tryptophan synthase beta subunit-like PLP-dependent enzymes"/>
    <property type="match status" value="1"/>
</dbReference>
<dbReference type="NCBIfam" id="TIGR00260">
    <property type="entry name" value="thrC"/>
    <property type="match status" value="1"/>
</dbReference>
<dbReference type="Proteomes" id="UP000061227">
    <property type="component" value="Unassembled WGS sequence"/>
</dbReference>
<organism evidence="8 9">
    <name type="scientific">Fructobacillus pseudoficulneus</name>
    <dbReference type="NCBI Taxonomy" id="220714"/>
    <lineage>
        <taxon>Bacteria</taxon>
        <taxon>Bacillati</taxon>
        <taxon>Bacillota</taxon>
        <taxon>Bacilli</taxon>
        <taxon>Lactobacillales</taxon>
        <taxon>Lactobacillaceae</taxon>
        <taxon>Fructobacillus</taxon>
    </lineage>
</organism>
<dbReference type="PANTHER" id="PTHR43515:SF1">
    <property type="entry name" value="THREONINE SYNTHASE-LIKE 1"/>
    <property type="match status" value="1"/>
</dbReference>